<dbReference type="PROSITE" id="PS50110">
    <property type="entry name" value="RESPONSE_REGULATORY"/>
    <property type="match status" value="1"/>
</dbReference>
<evidence type="ECO:0000256" key="10">
    <source>
        <dbReference type="SAM" id="MobiDB-lite"/>
    </source>
</evidence>
<feature type="compositionally biased region" description="Polar residues" evidence="10">
    <location>
        <begin position="268"/>
        <end position="278"/>
    </location>
</feature>
<dbReference type="SUPFAM" id="SSF52172">
    <property type="entry name" value="CheY-like"/>
    <property type="match status" value="1"/>
</dbReference>
<dbReference type="STRING" id="210143.A0A1R3HGK2"/>
<evidence type="ECO:0000256" key="2">
    <source>
        <dbReference type="ARBA" id="ARBA00010330"/>
    </source>
</evidence>
<comment type="caution">
    <text evidence="8">Lacks conserved residue(s) required for the propagation of feature annotation.</text>
</comment>
<dbReference type="GO" id="GO:0045892">
    <property type="term" value="P:negative regulation of DNA-templated transcription"/>
    <property type="evidence" value="ECO:0007669"/>
    <property type="project" value="UniProtKB-ARBA"/>
</dbReference>
<keyword evidence="4" id="KW-0805">Transcription regulation</keyword>
<comment type="similarity">
    <text evidence="2">Belongs to the ARR-like family.</text>
</comment>
<feature type="region of interest" description="Disordered" evidence="10">
    <location>
        <begin position="487"/>
        <end position="595"/>
    </location>
</feature>
<dbReference type="GO" id="GO:0005634">
    <property type="term" value="C:nucleus"/>
    <property type="evidence" value="ECO:0007669"/>
    <property type="project" value="UniProtKB-SubCell"/>
</dbReference>
<evidence type="ECO:0000256" key="3">
    <source>
        <dbReference type="ARBA" id="ARBA00023012"/>
    </source>
</evidence>
<dbReference type="InterPro" id="IPR045279">
    <property type="entry name" value="ARR-like"/>
</dbReference>
<evidence type="ECO:0000256" key="9">
    <source>
        <dbReference type="PROSITE-ProRule" id="PRU00357"/>
    </source>
</evidence>
<dbReference type="PANTHER" id="PTHR43874">
    <property type="entry name" value="TWO-COMPONENT RESPONSE REGULATOR"/>
    <property type="match status" value="1"/>
</dbReference>
<protein>
    <recommendedName>
        <fullName evidence="15">CCT domain-containing protein</fullName>
    </recommendedName>
</protein>
<dbReference type="PROSITE" id="PS51017">
    <property type="entry name" value="CCT"/>
    <property type="match status" value="1"/>
</dbReference>
<evidence type="ECO:0000259" key="12">
    <source>
        <dbReference type="PROSITE" id="PS51017"/>
    </source>
</evidence>
<accession>A0A1R3HGK2</accession>
<dbReference type="Gramene" id="OMO69460">
    <property type="protein sequence ID" value="OMO69460"/>
    <property type="gene ID" value="CCACVL1_19501"/>
</dbReference>
<evidence type="ECO:0000256" key="7">
    <source>
        <dbReference type="ARBA" id="ARBA00023242"/>
    </source>
</evidence>
<dbReference type="EMBL" id="AWWV01012011">
    <property type="protein sequence ID" value="OMO69460.1"/>
    <property type="molecule type" value="Genomic_DNA"/>
</dbReference>
<feature type="compositionally biased region" description="Low complexity" evidence="10">
    <location>
        <begin position="221"/>
        <end position="230"/>
    </location>
</feature>
<evidence type="ECO:0000256" key="5">
    <source>
        <dbReference type="ARBA" id="ARBA00023108"/>
    </source>
</evidence>
<feature type="compositionally biased region" description="Polar residues" evidence="10">
    <location>
        <begin position="565"/>
        <end position="591"/>
    </location>
</feature>
<evidence type="ECO:0000313" key="14">
    <source>
        <dbReference type="Proteomes" id="UP000188268"/>
    </source>
</evidence>
<evidence type="ECO:0000256" key="8">
    <source>
        <dbReference type="PROSITE-ProRule" id="PRU00169"/>
    </source>
</evidence>
<evidence type="ECO:0000259" key="11">
    <source>
        <dbReference type="PROSITE" id="PS50110"/>
    </source>
</evidence>
<dbReference type="FunFam" id="3.40.50.2300:FF:000214">
    <property type="entry name" value="Two-component response regulator-like PRR37"/>
    <property type="match status" value="1"/>
</dbReference>
<dbReference type="InterPro" id="IPR010402">
    <property type="entry name" value="CCT_domain"/>
</dbReference>
<dbReference type="SMART" id="SM00448">
    <property type="entry name" value="REC"/>
    <property type="match status" value="1"/>
</dbReference>
<dbReference type="Proteomes" id="UP000188268">
    <property type="component" value="Unassembled WGS sequence"/>
</dbReference>
<keyword evidence="5" id="KW-0090">Biological rhythms</keyword>
<name>A0A1R3HGK2_COCAP</name>
<evidence type="ECO:0008006" key="15">
    <source>
        <dbReference type="Google" id="ProtNLM"/>
    </source>
</evidence>
<dbReference type="InterPro" id="IPR011006">
    <property type="entry name" value="CheY-like_superfamily"/>
</dbReference>
<reference evidence="13 14" key="1">
    <citation type="submission" date="2013-09" db="EMBL/GenBank/DDBJ databases">
        <title>Corchorus capsularis genome sequencing.</title>
        <authorList>
            <person name="Alam M."/>
            <person name="Haque M.S."/>
            <person name="Islam M.S."/>
            <person name="Emdad E.M."/>
            <person name="Islam M.M."/>
            <person name="Ahmed B."/>
            <person name="Halim A."/>
            <person name="Hossen Q.M.M."/>
            <person name="Hossain M.Z."/>
            <person name="Ahmed R."/>
            <person name="Khan M.M."/>
            <person name="Islam R."/>
            <person name="Rashid M.M."/>
            <person name="Khan S.A."/>
            <person name="Rahman M.S."/>
            <person name="Alam M."/>
        </authorList>
    </citation>
    <scope>NUCLEOTIDE SEQUENCE [LARGE SCALE GENOMIC DNA]</scope>
    <source>
        <strain evidence="14">cv. CVL-1</strain>
        <tissue evidence="13">Whole seedling</tissue>
    </source>
</reference>
<comment type="subcellular location">
    <subcellularLocation>
        <location evidence="1 9">Nucleus</location>
    </subcellularLocation>
</comment>
<comment type="caution">
    <text evidence="13">The sequence shown here is derived from an EMBL/GenBank/DDBJ whole genome shotgun (WGS) entry which is preliminary data.</text>
</comment>
<dbReference type="OMA" id="MMGTAHH"/>
<dbReference type="CDD" id="cd17582">
    <property type="entry name" value="psREC_PRR"/>
    <property type="match status" value="1"/>
</dbReference>
<dbReference type="GO" id="GO:0007623">
    <property type="term" value="P:circadian rhythm"/>
    <property type="evidence" value="ECO:0007669"/>
    <property type="project" value="UniProtKB-ARBA"/>
</dbReference>
<organism evidence="13 14">
    <name type="scientific">Corchorus capsularis</name>
    <name type="common">Jute</name>
    <dbReference type="NCBI Taxonomy" id="210143"/>
    <lineage>
        <taxon>Eukaryota</taxon>
        <taxon>Viridiplantae</taxon>
        <taxon>Streptophyta</taxon>
        <taxon>Embryophyta</taxon>
        <taxon>Tracheophyta</taxon>
        <taxon>Spermatophyta</taxon>
        <taxon>Magnoliopsida</taxon>
        <taxon>eudicotyledons</taxon>
        <taxon>Gunneridae</taxon>
        <taxon>Pentapetalae</taxon>
        <taxon>rosids</taxon>
        <taxon>malvids</taxon>
        <taxon>Malvales</taxon>
        <taxon>Malvaceae</taxon>
        <taxon>Grewioideae</taxon>
        <taxon>Apeibeae</taxon>
        <taxon>Corchorus</taxon>
    </lineage>
</organism>
<evidence type="ECO:0000313" key="13">
    <source>
        <dbReference type="EMBL" id="OMO69460.1"/>
    </source>
</evidence>
<proteinExistence type="inferred from homology"/>
<dbReference type="GO" id="GO:0009736">
    <property type="term" value="P:cytokinin-activated signaling pathway"/>
    <property type="evidence" value="ECO:0007669"/>
    <property type="project" value="InterPro"/>
</dbReference>
<feature type="compositionally biased region" description="Low complexity" evidence="10">
    <location>
        <begin position="670"/>
        <end position="692"/>
    </location>
</feature>
<dbReference type="Pfam" id="PF00072">
    <property type="entry name" value="Response_reg"/>
    <property type="match status" value="1"/>
</dbReference>
<keyword evidence="14" id="KW-1185">Reference proteome</keyword>
<keyword evidence="6" id="KW-0804">Transcription</keyword>
<feature type="region of interest" description="Disordered" evidence="10">
    <location>
        <begin position="25"/>
        <end position="49"/>
    </location>
</feature>
<feature type="domain" description="Response regulatory" evidence="11">
    <location>
        <begin position="98"/>
        <end position="216"/>
    </location>
</feature>
<evidence type="ECO:0000256" key="1">
    <source>
        <dbReference type="ARBA" id="ARBA00004123"/>
    </source>
</evidence>
<keyword evidence="3" id="KW-0902">Two-component regulatory system</keyword>
<keyword evidence="7 9" id="KW-0539">Nucleus</keyword>
<feature type="region of interest" description="Disordered" evidence="10">
    <location>
        <begin position="220"/>
        <end position="302"/>
    </location>
</feature>
<dbReference type="Pfam" id="PF06203">
    <property type="entry name" value="CCT"/>
    <property type="match status" value="1"/>
</dbReference>
<feature type="compositionally biased region" description="Polar residues" evidence="10">
    <location>
        <begin position="487"/>
        <end position="533"/>
    </location>
</feature>
<dbReference type="GO" id="GO:0000160">
    <property type="term" value="P:phosphorelay signal transduction system"/>
    <property type="evidence" value="ECO:0007669"/>
    <property type="project" value="UniProtKB-KW"/>
</dbReference>
<gene>
    <name evidence="13" type="ORF">CCACVL1_19501</name>
</gene>
<dbReference type="AlphaFoldDB" id="A0A1R3HGK2"/>
<sequence>MRIVQMNNDGPVTNGFVELNTHMHDEHKQMRDGVTGEGQGLSEEDESRINEDVEGRNDGKMEVVQVQVHVRGVQQRSQQQPQGPLVRWERFLPLRTLKVLLVENDDSTRHVVCALLRNCGYEVTAVSNGLQAWKILEDLTNHIDLVLTEVVMPCLSGIGLLSKIMNHKTCKNIPVIMMSSHDSMSIVFKCLSKGAVDFLVKPIRKNELKNLWQHVWRKCHSSSGSGSESGIRTQKSTKSKSADSDNNTGSNNEDDIGSVGLNVRDGSDNGSGTQSSWTKRAVEVDSSQPVSPWDQLADPPDSTCAQVIHSRPEVLGNSWVPVTATREHDGQNDALDNVMGKDLEIGVPKVTTLQLEDPSKKLLVNIPGANKDKLSEMNLEKDDEKLDKAQLELNNENPGGDLRNQAADLIGVITKNTDPQVESAVFDITNGLPKVSDSKDKAIYNIKEMPSLELSLKRLRDVGDTGTSAHERNLLRHSDLSAFSRYNSGSTANQAPTGNVGSCSPLDNSSEAAKTDSMKNFQSNSNSMPPKQQSNGSSNNNDMGSTTNNAFSKPAVLTDKPAPKTSVNSFHPSSAFQSVQHGRASAPQTLAQGKGDTAQGVLIQARGTDQVQVQYHHHHYHHYHHHVHNLSQNKKIGNRDVLSLENMAEAAPQCGSSNVSSAPHVERNAGNHSLNGSASGSNHGSNGQNGSSTALKTRGVNLESEDGVPGKVEDGGGVGIGGRNGVDQIRFAHREAALNKFRQKRKERCFEKKVRYHSRKKLAEQRPRIRGQFVRQITATGKGAFRFLGAGLCT</sequence>
<feature type="domain" description="CCT" evidence="12">
    <location>
        <begin position="734"/>
        <end position="776"/>
    </location>
</feature>
<dbReference type="GO" id="GO:0010017">
    <property type="term" value="P:red or far-red light signaling pathway"/>
    <property type="evidence" value="ECO:0007669"/>
    <property type="project" value="UniProtKB-ARBA"/>
</dbReference>
<evidence type="ECO:0000256" key="6">
    <source>
        <dbReference type="ARBA" id="ARBA00023163"/>
    </source>
</evidence>
<feature type="region of interest" description="Disordered" evidence="10">
    <location>
        <begin position="653"/>
        <end position="694"/>
    </location>
</feature>
<evidence type="ECO:0000256" key="4">
    <source>
        <dbReference type="ARBA" id="ARBA00023015"/>
    </source>
</evidence>
<feature type="compositionally biased region" description="Low complexity" evidence="10">
    <location>
        <begin position="534"/>
        <end position="549"/>
    </location>
</feature>
<dbReference type="OrthoDB" id="60033at2759"/>
<dbReference type="Gene3D" id="3.40.50.2300">
    <property type="match status" value="1"/>
</dbReference>
<dbReference type="PANTHER" id="PTHR43874:SF195">
    <property type="entry name" value="TWO-COMPONENT RESPONSE REGULATOR-LIKE PRR37 ISOFORM X1"/>
    <property type="match status" value="1"/>
</dbReference>
<dbReference type="InterPro" id="IPR001789">
    <property type="entry name" value="Sig_transdc_resp-reg_receiver"/>
</dbReference>